<feature type="compositionally biased region" description="Low complexity" evidence="2">
    <location>
        <begin position="74"/>
        <end position="93"/>
    </location>
</feature>
<feature type="region of interest" description="Disordered" evidence="2">
    <location>
        <begin position="240"/>
        <end position="267"/>
    </location>
</feature>
<feature type="region of interest" description="Disordered" evidence="2">
    <location>
        <begin position="1"/>
        <end position="144"/>
    </location>
</feature>
<dbReference type="InterPro" id="IPR036551">
    <property type="entry name" value="Flavin_trans-like"/>
</dbReference>
<dbReference type="Proteomes" id="UP000750522">
    <property type="component" value="Unassembled WGS sequence"/>
</dbReference>
<dbReference type="EMBL" id="QQZK01000009">
    <property type="protein sequence ID" value="KAF5104361.1"/>
    <property type="molecule type" value="Genomic_DNA"/>
</dbReference>
<evidence type="ECO:0000259" key="3">
    <source>
        <dbReference type="Pfam" id="PF02441"/>
    </source>
</evidence>
<dbReference type="GO" id="GO:0004633">
    <property type="term" value="F:phosphopantothenoylcysteine decarboxylase activity"/>
    <property type="evidence" value="ECO:0007669"/>
    <property type="project" value="TreeGrafter"/>
</dbReference>
<feature type="compositionally biased region" description="Polar residues" evidence="2">
    <location>
        <begin position="47"/>
        <end position="68"/>
    </location>
</feature>
<dbReference type="SUPFAM" id="SSF52507">
    <property type="entry name" value="Homo-oligomeric flavin-containing Cys decarboxylases, HFCD"/>
    <property type="match status" value="1"/>
</dbReference>
<feature type="compositionally biased region" description="Low complexity" evidence="2">
    <location>
        <begin position="287"/>
        <end position="299"/>
    </location>
</feature>
<name>A0A9P5G823_GEOCN</name>
<evidence type="ECO:0000256" key="2">
    <source>
        <dbReference type="SAM" id="MobiDB-lite"/>
    </source>
</evidence>
<dbReference type="AlphaFoldDB" id="A0A9P5G823"/>
<dbReference type="Gene3D" id="3.40.50.1950">
    <property type="entry name" value="Flavin prenyltransferase-like"/>
    <property type="match status" value="1"/>
</dbReference>
<reference evidence="4" key="2">
    <citation type="submission" date="2020-01" db="EMBL/GenBank/DDBJ databases">
        <authorList>
            <person name="Perkins V."/>
            <person name="Lessard M.-H."/>
            <person name="Dugat-Bony E."/>
            <person name="Frenette M."/>
            <person name="Labrie S."/>
        </authorList>
    </citation>
    <scope>NUCLEOTIDE SEQUENCE</scope>
    <source>
        <strain evidence="4">LMA-70</strain>
    </source>
</reference>
<feature type="region of interest" description="Disordered" evidence="2">
    <location>
        <begin position="527"/>
        <end position="565"/>
    </location>
</feature>
<feature type="compositionally biased region" description="Acidic residues" evidence="2">
    <location>
        <begin position="528"/>
        <end position="559"/>
    </location>
</feature>
<evidence type="ECO:0000313" key="4">
    <source>
        <dbReference type="EMBL" id="KAF5104361.1"/>
    </source>
</evidence>
<feature type="compositionally biased region" description="Low complexity" evidence="2">
    <location>
        <begin position="243"/>
        <end position="259"/>
    </location>
</feature>
<protein>
    <recommendedName>
        <fullName evidence="3">Flavoprotein domain-containing protein</fullName>
    </recommendedName>
</protein>
<feature type="domain" description="Flavoprotein" evidence="3">
    <location>
        <begin position="340"/>
        <end position="521"/>
    </location>
</feature>
<comment type="caution">
    <text evidence="4">The sequence shown here is derived from an EMBL/GenBank/DDBJ whole genome shotgun (WGS) entry which is preliminary data.</text>
</comment>
<feature type="compositionally biased region" description="Polar residues" evidence="2">
    <location>
        <begin position="307"/>
        <end position="327"/>
    </location>
</feature>
<dbReference type="PANTHER" id="PTHR14359">
    <property type="entry name" value="HOMO-OLIGOMERIC FLAVIN CONTAINING CYS DECARBOXYLASE FAMILY"/>
    <property type="match status" value="1"/>
</dbReference>
<dbReference type="GO" id="GO:0010181">
    <property type="term" value="F:FMN binding"/>
    <property type="evidence" value="ECO:0007669"/>
    <property type="project" value="TreeGrafter"/>
</dbReference>
<dbReference type="GO" id="GO:0071513">
    <property type="term" value="C:phosphopantothenoylcysteine decarboxylase complex"/>
    <property type="evidence" value="ECO:0007669"/>
    <property type="project" value="TreeGrafter"/>
</dbReference>
<gene>
    <name evidence="4" type="ORF">DV451_000740</name>
</gene>
<dbReference type="GO" id="GO:0015937">
    <property type="term" value="P:coenzyme A biosynthetic process"/>
    <property type="evidence" value="ECO:0007669"/>
    <property type="project" value="TreeGrafter"/>
</dbReference>
<dbReference type="PANTHER" id="PTHR14359:SF17">
    <property type="entry name" value="PHOSPHOPANTOTHENOYLCYSTEINE DECARBOXYLASE SUBUNIT SIS2-RELATED"/>
    <property type="match status" value="1"/>
</dbReference>
<dbReference type="Pfam" id="PF02441">
    <property type="entry name" value="Flavoprotein"/>
    <property type="match status" value="1"/>
</dbReference>
<organism evidence="4 5">
    <name type="scientific">Geotrichum candidum</name>
    <name type="common">Oospora lactis</name>
    <name type="synonym">Dipodascus geotrichum</name>
    <dbReference type="NCBI Taxonomy" id="1173061"/>
    <lineage>
        <taxon>Eukaryota</taxon>
        <taxon>Fungi</taxon>
        <taxon>Dikarya</taxon>
        <taxon>Ascomycota</taxon>
        <taxon>Saccharomycotina</taxon>
        <taxon>Dipodascomycetes</taxon>
        <taxon>Dipodascales</taxon>
        <taxon>Dipodascaceae</taxon>
        <taxon>Geotrichum</taxon>
    </lineage>
</organism>
<reference evidence="4" key="1">
    <citation type="journal article" date="2020" name="Front. Microbiol.">
        <title>Phenotypic and Genetic Characterization of the Cheese Ripening Yeast Geotrichum candidum.</title>
        <authorList>
            <person name="Perkins V."/>
            <person name="Vignola S."/>
            <person name="Lessard M.H."/>
            <person name="Plante P.L."/>
            <person name="Corbeil J."/>
            <person name="Dugat-Bony E."/>
            <person name="Frenette M."/>
            <person name="Labrie S."/>
        </authorList>
    </citation>
    <scope>NUCLEOTIDE SEQUENCE</scope>
    <source>
        <strain evidence="4">LMA-70</strain>
    </source>
</reference>
<accession>A0A9P5G823</accession>
<feature type="compositionally biased region" description="Polar residues" evidence="2">
    <location>
        <begin position="122"/>
        <end position="144"/>
    </location>
</feature>
<sequence>MPSPNFFVVSTPDENEKKPPSILNSPQSGPQSTVSAPALSSAEPLISSISESPQTTLNQTTQFSQEQFQPQKPPAYSSSSSSNSIQIPPVSQQSEEEAKKAAASQAEKLNEKISKVRGKVVVSSNSNETKPPSSLLNKTDSSKSIIEPAPVIKSESTFADGATIGVDKAATKEEPSLTAQKGTTLRDNPEVVELKRVQTHFLDHIAHEGRGGNATLDQTLSSSPLATDYFGMNNRGDTEVLKGSTSASAGSSGVTTPSAQLKGSNGASSTSFIVGNASNVSIPSLNSSGAASTSAATSTKPDDPRPTITTNMSNNTIASMTNTSNTAGDPRLPQDDGKLHILLAATGSSSTGKIRLIINKLNEIYGTEKISIQIILTKAAENFVSRGEIPSHIRIWRDKDEWETWKGRSDPVVHIELRRWADILVIAPLSANTLGKIALGLCDNLLTSVVRAWNTQYPFLIAPAMVSYAYNHPATRAHLKVIREEMKWIEVLKPVEKVVGSYGDIGMGGMMDWNEIVNKIVLKLGGYPEEDDDDDDDDDDNAISDGDDDDDDDDDDDGDVIVPSKTSATLAQLEMRIKKLGLDS</sequence>
<feature type="compositionally biased region" description="Polar residues" evidence="2">
    <location>
        <begin position="22"/>
        <end position="35"/>
    </location>
</feature>
<evidence type="ECO:0000313" key="5">
    <source>
        <dbReference type="Proteomes" id="UP000750522"/>
    </source>
</evidence>
<proteinExistence type="inferred from homology"/>
<comment type="similarity">
    <text evidence="1">Belongs to the HFCD (homooligomeric flavin containing Cys decarboxylase) superfamily.</text>
</comment>
<evidence type="ECO:0000256" key="1">
    <source>
        <dbReference type="ARBA" id="ARBA00038350"/>
    </source>
</evidence>
<feature type="region of interest" description="Disordered" evidence="2">
    <location>
        <begin position="286"/>
        <end position="333"/>
    </location>
</feature>
<dbReference type="InterPro" id="IPR003382">
    <property type="entry name" value="Flavoprotein"/>
</dbReference>